<dbReference type="PANTHER" id="PTHR35011:SF10">
    <property type="entry name" value="TRAP TRANSPORTER SMALL PERMEASE PROTEIN"/>
    <property type="match status" value="1"/>
</dbReference>
<keyword evidence="5 9" id="KW-0812">Transmembrane</keyword>
<dbReference type="Pfam" id="PF04290">
    <property type="entry name" value="DctQ"/>
    <property type="match status" value="1"/>
</dbReference>
<dbReference type="GO" id="GO:0022857">
    <property type="term" value="F:transmembrane transporter activity"/>
    <property type="evidence" value="ECO:0007669"/>
    <property type="project" value="UniProtKB-UniRule"/>
</dbReference>
<dbReference type="GO" id="GO:0015740">
    <property type="term" value="P:C4-dicarboxylate transport"/>
    <property type="evidence" value="ECO:0007669"/>
    <property type="project" value="TreeGrafter"/>
</dbReference>
<comment type="function">
    <text evidence="9">Part of the tripartite ATP-independent periplasmic (TRAP) transport system.</text>
</comment>
<keyword evidence="2 9" id="KW-0813">Transport</keyword>
<dbReference type="Proteomes" id="UP000199118">
    <property type="component" value="Unassembled WGS sequence"/>
</dbReference>
<dbReference type="STRING" id="356660.SAMN05444336_1011125"/>
<evidence type="ECO:0000256" key="8">
    <source>
        <dbReference type="ARBA" id="ARBA00038436"/>
    </source>
</evidence>
<comment type="subunit">
    <text evidence="9">The complex comprises the extracytoplasmic solute receptor protein and the two transmembrane proteins.</text>
</comment>
<keyword evidence="3" id="KW-1003">Cell membrane</keyword>
<evidence type="ECO:0000256" key="3">
    <source>
        <dbReference type="ARBA" id="ARBA00022475"/>
    </source>
</evidence>
<protein>
    <recommendedName>
        <fullName evidence="9">TRAP transporter small permease protein</fullName>
    </recommendedName>
</protein>
<feature type="transmembrane region" description="Helical" evidence="9">
    <location>
        <begin position="138"/>
        <end position="156"/>
    </location>
</feature>
<evidence type="ECO:0000256" key="4">
    <source>
        <dbReference type="ARBA" id="ARBA00022519"/>
    </source>
</evidence>
<feature type="domain" description="Tripartite ATP-independent periplasmic transporters DctQ component" evidence="10">
    <location>
        <begin position="26"/>
        <end position="158"/>
    </location>
</feature>
<dbReference type="RefSeq" id="WP_176954631.1">
    <property type="nucleotide sequence ID" value="NZ_FNMZ01000001.1"/>
</dbReference>
<sequence>MRTIEKIASAISGAVGLIGGAIMLLMMTQVALDVLMKHFFNWPIPTTLETVASYYMVALVFLPLGVVTRDNEHLEVEMFTQKLAPRALSAVKLLGCVIGLLYVGTMLDSSIEKAIKMTERGEEWETATFHMQVWPARWFLPIGATLMLVWLALQALDNLSFAATGKRLISEPKPHEPTEDHAA</sequence>
<organism evidence="11 12">
    <name type="scientific">Albimonas donghaensis</name>
    <dbReference type="NCBI Taxonomy" id="356660"/>
    <lineage>
        <taxon>Bacteria</taxon>
        <taxon>Pseudomonadati</taxon>
        <taxon>Pseudomonadota</taxon>
        <taxon>Alphaproteobacteria</taxon>
        <taxon>Rhodobacterales</taxon>
        <taxon>Paracoccaceae</taxon>
        <taxon>Albimonas</taxon>
    </lineage>
</organism>
<evidence type="ECO:0000259" key="10">
    <source>
        <dbReference type="Pfam" id="PF04290"/>
    </source>
</evidence>
<evidence type="ECO:0000256" key="5">
    <source>
        <dbReference type="ARBA" id="ARBA00022692"/>
    </source>
</evidence>
<reference evidence="11 12" key="1">
    <citation type="submission" date="2016-10" db="EMBL/GenBank/DDBJ databases">
        <authorList>
            <person name="de Groot N.N."/>
        </authorList>
    </citation>
    <scope>NUCLEOTIDE SEQUENCE [LARGE SCALE GENOMIC DNA]</scope>
    <source>
        <strain evidence="11 12">DSM 17890</strain>
    </source>
</reference>
<dbReference type="PANTHER" id="PTHR35011">
    <property type="entry name" value="2,3-DIKETO-L-GULONATE TRAP TRANSPORTER SMALL PERMEASE PROTEIN YIAM"/>
    <property type="match status" value="1"/>
</dbReference>
<name>A0A1H2TV23_9RHOB</name>
<keyword evidence="6 9" id="KW-1133">Transmembrane helix</keyword>
<feature type="transmembrane region" description="Helical" evidence="9">
    <location>
        <begin position="89"/>
        <end position="107"/>
    </location>
</feature>
<evidence type="ECO:0000313" key="11">
    <source>
        <dbReference type="EMBL" id="SDW47637.1"/>
    </source>
</evidence>
<evidence type="ECO:0000256" key="7">
    <source>
        <dbReference type="ARBA" id="ARBA00023136"/>
    </source>
</evidence>
<comment type="subcellular location">
    <subcellularLocation>
        <location evidence="1 9">Cell inner membrane</location>
        <topology evidence="1 9">Multi-pass membrane protein</topology>
    </subcellularLocation>
</comment>
<evidence type="ECO:0000313" key="12">
    <source>
        <dbReference type="Proteomes" id="UP000199118"/>
    </source>
</evidence>
<gene>
    <name evidence="11" type="ORF">SAMN05444336_1011125</name>
</gene>
<evidence type="ECO:0000256" key="1">
    <source>
        <dbReference type="ARBA" id="ARBA00004429"/>
    </source>
</evidence>
<evidence type="ECO:0000256" key="6">
    <source>
        <dbReference type="ARBA" id="ARBA00022989"/>
    </source>
</evidence>
<comment type="similarity">
    <text evidence="8 9">Belongs to the TRAP transporter small permease family.</text>
</comment>
<dbReference type="GO" id="GO:0005886">
    <property type="term" value="C:plasma membrane"/>
    <property type="evidence" value="ECO:0007669"/>
    <property type="project" value="UniProtKB-SubCell"/>
</dbReference>
<dbReference type="InterPro" id="IPR055348">
    <property type="entry name" value="DctQ"/>
</dbReference>
<evidence type="ECO:0000256" key="2">
    <source>
        <dbReference type="ARBA" id="ARBA00022448"/>
    </source>
</evidence>
<feature type="transmembrane region" description="Helical" evidence="9">
    <location>
        <begin position="7"/>
        <end position="32"/>
    </location>
</feature>
<evidence type="ECO:0000256" key="9">
    <source>
        <dbReference type="RuleBase" id="RU369079"/>
    </source>
</evidence>
<accession>A0A1H2TV23</accession>
<dbReference type="AlphaFoldDB" id="A0A1H2TV23"/>
<keyword evidence="7 9" id="KW-0472">Membrane</keyword>
<dbReference type="EMBL" id="FNMZ01000001">
    <property type="protein sequence ID" value="SDW47637.1"/>
    <property type="molecule type" value="Genomic_DNA"/>
</dbReference>
<keyword evidence="12" id="KW-1185">Reference proteome</keyword>
<keyword evidence="4 9" id="KW-0997">Cell inner membrane</keyword>
<dbReference type="InterPro" id="IPR007387">
    <property type="entry name" value="TRAP_DctQ"/>
</dbReference>
<proteinExistence type="inferred from homology"/>
<feature type="transmembrane region" description="Helical" evidence="9">
    <location>
        <begin position="52"/>
        <end position="68"/>
    </location>
</feature>